<dbReference type="GO" id="GO:0000122">
    <property type="term" value="P:negative regulation of transcription by RNA polymerase II"/>
    <property type="evidence" value="ECO:0007669"/>
    <property type="project" value="EnsemblFungi"/>
</dbReference>
<dbReference type="GO" id="GO:0006360">
    <property type="term" value="P:transcription by RNA polymerase I"/>
    <property type="evidence" value="ECO:0007669"/>
    <property type="project" value="TreeGrafter"/>
</dbReference>
<dbReference type="GO" id="GO:0140673">
    <property type="term" value="P:transcription elongation-coupled chromatin remodeling"/>
    <property type="evidence" value="ECO:0007669"/>
    <property type="project" value="EnsemblFungi"/>
</dbReference>
<feature type="region of interest" description="Disordered" evidence="3">
    <location>
        <begin position="146"/>
        <end position="214"/>
    </location>
</feature>
<dbReference type="EMBL" id="LN736366">
    <property type="protein sequence ID" value="CEP63307.1"/>
    <property type="molecule type" value="Genomic_DNA"/>
</dbReference>
<dbReference type="GO" id="GO:0042393">
    <property type="term" value="F:histone binding"/>
    <property type="evidence" value="ECO:0007669"/>
    <property type="project" value="EnsemblFungi"/>
</dbReference>
<dbReference type="OrthoDB" id="4035998at2759"/>
<dbReference type="RefSeq" id="XP_022629528.1">
    <property type="nucleotide sequence ID" value="XM_022771642.1"/>
</dbReference>
<proteinExistence type="inferred from homology"/>
<protein>
    <submittedName>
        <fullName evidence="4">LALA0S07e07162g1_1</fullName>
    </submittedName>
</protein>
<dbReference type="Proteomes" id="UP000054304">
    <property type="component" value="Unassembled WGS sequence"/>
</dbReference>
<feature type="compositionally biased region" description="Basic and acidic residues" evidence="3">
    <location>
        <begin position="55"/>
        <end position="64"/>
    </location>
</feature>
<keyword evidence="5" id="KW-1185">Reference proteome</keyword>
<dbReference type="GO" id="GO:0006334">
    <property type="term" value="P:nucleosome assembly"/>
    <property type="evidence" value="ECO:0007669"/>
    <property type="project" value="TreeGrafter"/>
</dbReference>
<feature type="region of interest" description="Disordered" evidence="3">
    <location>
        <begin position="269"/>
        <end position="306"/>
    </location>
</feature>
<feature type="compositionally biased region" description="Acidic residues" evidence="3">
    <location>
        <begin position="274"/>
        <end position="293"/>
    </location>
</feature>
<gene>
    <name evidence="4" type="ORF">LALA0_S07e07162g</name>
</gene>
<evidence type="ECO:0000313" key="4">
    <source>
        <dbReference type="EMBL" id="CEP63307.1"/>
    </source>
</evidence>
<dbReference type="STRING" id="1245769.A0A0C7MZR2"/>
<dbReference type="HOGENOM" id="CLU_069667_1_0_1"/>
<dbReference type="PANTHER" id="PTHR22691">
    <property type="entry name" value="YEAST SPT2-RELATED"/>
    <property type="match status" value="1"/>
</dbReference>
<feature type="region of interest" description="Disordered" evidence="3">
    <location>
        <begin position="1"/>
        <end position="126"/>
    </location>
</feature>
<feature type="compositionally biased region" description="Basic and acidic residues" evidence="3">
    <location>
        <begin position="160"/>
        <end position="180"/>
    </location>
</feature>
<dbReference type="GO" id="GO:0000217">
    <property type="term" value="F:DNA secondary structure binding"/>
    <property type="evidence" value="ECO:0007669"/>
    <property type="project" value="EnsemblFungi"/>
</dbReference>
<dbReference type="InterPro" id="IPR013256">
    <property type="entry name" value="Chromatin_SPT2"/>
</dbReference>
<dbReference type="GeneID" id="34686807"/>
<evidence type="ECO:0000313" key="5">
    <source>
        <dbReference type="Proteomes" id="UP000054304"/>
    </source>
</evidence>
<evidence type="ECO:0000256" key="2">
    <source>
        <dbReference type="ARBA" id="ARBA00023054"/>
    </source>
</evidence>
<dbReference type="GO" id="GO:0005829">
    <property type="term" value="C:cytosol"/>
    <property type="evidence" value="ECO:0007669"/>
    <property type="project" value="EnsemblFungi"/>
</dbReference>
<accession>A0A0C7MZR2</accession>
<feature type="compositionally biased region" description="Polar residues" evidence="3">
    <location>
        <begin position="15"/>
        <end position="44"/>
    </location>
</feature>
<dbReference type="GO" id="GO:0005730">
    <property type="term" value="C:nucleolus"/>
    <property type="evidence" value="ECO:0007669"/>
    <property type="project" value="TreeGrafter"/>
</dbReference>
<dbReference type="AlphaFoldDB" id="A0A0C7MZR2"/>
<keyword evidence="2" id="KW-0175">Coiled coil</keyword>
<comment type="similarity">
    <text evidence="1">Belongs to the SPT2 family.</text>
</comment>
<evidence type="ECO:0000256" key="3">
    <source>
        <dbReference type="SAM" id="MobiDB-lite"/>
    </source>
</evidence>
<sequence>MSFLAKLAQLKRSSEQLQGSKSAKDSSNGVAKKNGTSQMRSLSNEAPLLPSNYVRQEDPAVKRLKELRRKEKVKIAVKSGKKIPAPSSERKKKEGPSMMNTDTKFRRKVGDYSNGSVKPVQPIQRAPMKKLSFEELMKQADEGAKSLIEPSATAHNVSSGKEKSKVRAVQLEKPKRDSSVKKKISMPPRPHEGKKKTIPKTRQISVPAPSIAQPNAKLRKKLDLMRKTKQVKNDYSDEENDMDDFIEDDEKEAEYNRDEIWAIFNKGRKRRDFESDDESDMEANEMEILEEEEQASKLARLEDKKEEQWLKRHEEKKRRKFGRS</sequence>
<dbReference type="GO" id="GO:0140713">
    <property type="term" value="F:histone chaperone activity"/>
    <property type="evidence" value="ECO:0007669"/>
    <property type="project" value="EnsemblFungi"/>
</dbReference>
<organism evidence="4 5">
    <name type="scientific">Lachancea lanzarotensis</name>
    <dbReference type="NCBI Taxonomy" id="1245769"/>
    <lineage>
        <taxon>Eukaryota</taxon>
        <taxon>Fungi</taxon>
        <taxon>Dikarya</taxon>
        <taxon>Ascomycota</taxon>
        <taxon>Saccharomycotina</taxon>
        <taxon>Saccharomycetes</taxon>
        <taxon>Saccharomycetales</taxon>
        <taxon>Saccharomycetaceae</taxon>
        <taxon>Lachancea</taxon>
    </lineage>
</organism>
<dbReference type="SMART" id="SM00784">
    <property type="entry name" value="SPT2"/>
    <property type="match status" value="1"/>
</dbReference>
<evidence type="ECO:0000256" key="1">
    <source>
        <dbReference type="ARBA" id="ARBA00006461"/>
    </source>
</evidence>
<dbReference type="PANTHER" id="PTHR22691:SF8">
    <property type="entry name" value="PROTEIN SPT2 HOMOLOG"/>
    <property type="match status" value="1"/>
</dbReference>
<dbReference type="GO" id="GO:0031507">
    <property type="term" value="P:heterochromatin formation"/>
    <property type="evidence" value="ECO:0007669"/>
    <property type="project" value="EnsemblFungi"/>
</dbReference>
<name>A0A0C7MZR2_9SACH</name>
<dbReference type="Pfam" id="PF08243">
    <property type="entry name" value="SPT2"/>
    <property type="match status" value="1"/>
</dbReference>
<reference evidence="4 5" key="1">
    <citation type="submission" date="2014-12" db="EMBL/GenBank/DDBJ databases">
        <authorList>
            <person name="Neuveglise Cecile"/>
        </authorList>
    </citation>
    <scope>NUCLEOTIDE SEQUENCE [LARGE SCALE GENOMIC DNA]</scope>
    <source>
        <strain evidence="4 5">CBS 12615</strain>
    </source>
</reference>